<protein>
    <recommendedName>
        <fullName evidence="4">DUF4218 domain-containing protein</fullName>
    </recommendedName>
</protein>
<organism evidence="3">
    <name type="scientific">Sesamum latifolium</name>
    <dbReference type="NCBI Taxonomy" id="2727402"/>
    <lineage>
        <taxon>Eukaryota</taxon>
        <taxon>Viridiplantae</taxon>
        <taxon>Streptophyta</taxon>
        <taxon>Embryophyta</taxon>
        <taxon>Tracheophyta</taxon>
        <taxon>Spermatophyta</taxon>
        <taxon>Magnoliopsida</taxon>
        <taxon>eudicotyledons</taxon>
        <taxon>Gunneridae</taxon>
        <taxon>Pentapetalae</taxon>
        <taxon>asterids</taxon>
        <taxon>lamiids</taxon>
        <taxon>Lamiales</taxon>
        <taxon>Pedaliaceae</taxon>
        <taxon>Sesamum</taxon>
    </lineage>
</organism>
<feature type="domain" description="DUF4218" evidence="2">
    <location>
        <begin position="121"/>
        <end position="234"/>
    </location>
</feature>
<evidence type="ECO:0000259" key="2">
    <source>
        <dbReference type="Pfam" id="PF13960"/>
    </source>
</evidence>
<name>A0AAW2UYZ3_9LAMI</name>
<dbReference type="EMBL" id="JACGWN010000011">
    <property type="protein sequence ID" value="KAL0420386.1"/>
    <property type="molecule type" value="Genomic_DNA"/>
</dbReference>
<dbReference type="Pfam" id="PF13960">
    <property type="entry name" value="DUF4218"/>
    <property type="match status" value="1"/>
</dbReference>
<sequence>MDIKEKTKDNLNARQDLKSICNRLELELDERRPNVMPKEAYTLSKEQKRRVYEWIKGLQFPDVYASNFARCVDMMELRMLGMKSHGCHVFMQKLIPIAFREMLPKHVWIALIEVSLLFQSICSTTLDVHKLHELKNNIAIILCNLEKIFPLAFFESMEHLIVHLPYEARVGGPVQYRWMYLFERFLRELKKKVKNKAHLEASIVEAYITEEIGLFMSQYFESSVQYKRTMPRRNDERANNDHGIQVSIFNYPSRASGAPKKRWLTGSERHIIETYILTNCEVVTPYYKSYLNELYQHHHWGDPIIDQLVSTGFNDWFKRRVHLMLNSTENELLKSHYWDSSAEVTSVPCYFVNGFNFHTERHNTGKSTMNCVSLGRSSEGMKVHPRYHFVDINFKKLYQKDESFILAQQAVQVYFTQYPSLKRDKADWFAVAKVKARRVVDESKWTEICAYQPDEVLPVLVVGTDNQTYDLRDPNSLKVMVNNEAAGTSRSQACQTDDDNKTMMKTTSRMTTLTMMNTN</sequence>
<dbReference type="PANTHER" id="PTHR48258">
    <property type="entry name" value="DUF4218 DOMAIN-CONTAINING PROTEIN-RELATED"/>
    <property type="match status" value="1"/>
</dbReference>
<gene>
    <name evidence="3" type="ORF">Slati_3061500</name>
</gene>
<dbReference type="InterPro" id="IPR025312">
    <property type="entry name" value="DUF4216"/>
</dbReference>
<feature type="domain" description="DUF4216" evidence="1">
    <location>
        <begin position="378"/>
        <end position="430"/>
    </location>
</feature>
<dbReference type="Pfam" id="PF13952">
    <property type="entry name" value="DUF4216"/>
    <property type="match status" value="1"/>
</dbReference>
<dbReference type="AlphaFoldDB" id="A0AAW2UYZ3"/>
<reference evidence="3" key="1">
    <citation type="submission" date="2020-06" db="EMBL/GenBank/DDBJ databases">
        <authorList>
            <person name="Li T."/>
            <person name="Hu X."/>
            <person name="Zhang T."/>
            <person name="Song X."/>
            <person name="Zhang H."/>
            <person name="Dai N."/>
            <person name="Sheng W."/>
            <person name="Hou X."/>
            <person name="Wei L."/>
        </authorList>
    </citation>
    <scope>NUCLEOTIDE SEQUENCE</scope>
    <source>
        <strain evidence="3">KEN1</strain>
        <tissue evidence="3">Leaf</tissue>
    </source>
</reference>
<evidence type="ECO:0000259" key="1">
    <source>
        <dbReference type="Pfam" id="PF13952"/>
    </source>
</evidence>
<evidence type="ECO:0000313" key="3">
    <source>
        <dbReference type="EMBL" id="KAL0420386.1"/>
    </source>
</evidence>
<dbReference type="InterPro" id="IPR025452">
    <property type="entry name" value="DUF4218"/>
</dbReference>
<evidence type="ECO:0008006" key="4">
    <source>
        <dbReference type="Google" id="ProtNLM"/>
    </source>
</evidence>
<proteinExistence type="predicted"/>
<dbReference type="PANTHER" id="PTHR48258:SF4">
    <property type="entry name" value="DUF4216 DOMAIN-CONTAINING PROTEIN"/>
    <property type="match status" value="1"/>
</dbReference>
<comment type="caution">
    <text evidence="3">The sequence shown here is derived from an EMBL/GenBank/DDBJ whole genome shotgun (WGS) entry which is preliminary data.</text>
</comment>
<accession>A0AAW2UYZ3</accession>
<reference evidence="3" key="2">
    <citation type="journal article" date="2024" name="Plant">
        <title>Genomic evolution and insights into agronomic trait innovations of Sesamum species.</title>
        <authorList>
            <person name="Miao H."/>
            <person name="Wang L."/>
            <person name="Qu L."/>
            <person name="Liu H."/>
            <person name="Sun Y."/>
            <person name="Le M."/>
            <person name="Wang Q."/>
            <person name="Wei S."/>
            <person name="Zheng Y."/>
            <person name="Lin W."/>
            <person name="Duan Y."/>
            <person name="Cao H."/>
            <person name="Xiong S."/>
            <person name="Wang X."/>
            <person name="Wei L."/>
            <person name="Li C."/>
            <person name="Ma Q."/>
            <person name="Ju M."/>
            <person name="Zhao R."/>
            <person name="Li G."/>
            <person name="Mu C."/>
            <person name="Tian Q."/>
            <person name="Mei H."/>
            <person name="Zhang T."/>
            <person name="Gao T."/>
            <person name="Zhang H."/>
        </authorList>
    </citation>
    <scope>NUCLEOTIDE SEQUENCE</scope>
    <source>
        <strain evidence="3">KEN1</strain>
    </source>
</reference>